<dbReference type="Gene3D" id="3.30.870.10">
    <property type="entry name" value="Endonuclease Chain A"/>
    <property type="match status" value="2"/>
</dbReference>
<evidence type="ECO:0000256" key="2">
    <source>
        <dbReference type="ARBA" id="ARBA00010205"/>
    </source>
</evidence>
<keyword evidence="4" id="KW-0227">DNA damage</keyword>
<evidence type="ECO:0000256" key="5">
    <source>
        <dbReference type="ARBA" id="ARBA00022801"/>
    </source>
</evidence>
<dbReference type="RefSeq" id="XP_022399092.1">
    <property type="nucleotide sequence ID" value="XM_022540978.1"/>
</dbReference>
<keyword evidence="7" id="KW-0234">DNA repair</keyword>
<dbReference type="GeneID" id="34457239"/>
<keyword evidence="14" id="KW-1185">Reference proteome</keyword>
<evidence type="ECO:0000313" key="14">
    <source>
        <dbReference type="Proteomes" id="UP000184300"/>
    </source>
</evidence>
<evidence type="ECO:0000256" key="10">
    <source>
        <dbReference type="PIRSR" id="PIRSR610347-2"/>
    </source>
</evidence>
<feature type="compositionally biased region" description="Polar residues" evidence="12">
    <location>
        <begin position="73"/>
        <end position="84"/>
    </location>
</feature>
<dbReference type="GO" id="GO:0004527">
    <property type="term" value="F:exonuclease activity"/>
    <property type="evidence" value="ECO:0007669"/>
    <property type="project" value="UniProtKB-KW"/>
</dbReference>
<dbReference type="Proteomes" id="UP000184300">
    <property type="component" value="Unassembled WGS sequence"/>
</dbReference>
<evidence type="ECO:0008006" key="15">
    <source>
        <dbReference type="Google" id="ProtNLM"/>
    </source>
</evidence>
<dbReference type="GO" id="GO:0003690">
    <property type="term" value="F:double-stranded DNA binding"/>
    <property type="evidence" value="ECO:0007669"/>
    <property type="project" value="TreeGrafter"/>
</dbReference>
<proteinExistence type="inferred from homology"/>
<dbReference type="Pfam" id="PF06087">
    <property type="entry name" value="Tyr-DNA_phospho"/>
    <property type="match status" value="1"/>
</dbReference>
<dbReference type="FunFam" id="3.30.870.10:FF:000047">
    <property type="entry name" value="Probable tyrosyl-DNA phosphodiesterase"/>
    <property type="match status" value="1"/>
</dbReference>
<comment type="subcellular location">
    <subcellularLocation>
        <location evidence="1">Nucleus</location>
    </subcellularLocation>
</comment>
<evidence type="ECO:0000256" key="1">
    <source>
        <dbReference type="ARBA" id="ARBA00004123"/>
    </source>
</evidence>
<dbReference type="CDD" id="cd09123">
    <property type="entry name" value="PLDc_Tdp1_2"/>
    <property type="match status" value="1"/>
</dbReference>
<feature type="site" description="Interaction with DNA" evidence="11">
    <location>
        <position position="465"/>
    </location>
</feature>
<keyword evidence="8" id="KW-0539">Nucleus</keyword>
<feature type="active site" description="Proton donor/acceptor" evidence="9">
    <location>
        <position position="439"/>
    </location>
</feature>
<dbReference type="AlphaFoldDB" id="A0A1L9VER9"/>
<sequence>MDRPSKRTRISSFEHHPPTTDPAYRDTLTAENNGLASLRRSITPPPPPRRQKSTSTTAVPDGVKATELPKQKQIPTTTHSSPIQLTHIRDLPASSGNNVDTVRLRDILEDPMIRECWQFNFLIDVDFLMSQFDEDVRDLMKVKVVHGSWKRDAPNRIRIDEQCSRYPNVEPIVAYMPEPFGTHHSKMMILLRHDDLAQVIIHTANMIPGDWANMTQAVWRSPLLPLLPNTSTSEGTGGYGSGTRFKRDLLSYLNAYGRQKTGPLVKQLERFDFRAVRAALIASVPLKQKAETMDAKRQTLWGWPALKDILRHVPLAPHSGTAHIVLQQISSIASLGQTDKWLNDIFFDSLAQYSSPTPRPRFSIIFPTPDEIRRSLNGYGSGGSIHMKTQSAPQQKQLQYMRPYLRQWAGDSDFGLETSSAEAESIPRREAGRRRAAPHIKTYIRFSDAGMESVDWAIVTSANLSTQAWGAAVNAQREVRICSWEIGVVVWPGLYVDGSPETKTAKMVPCFKQDRPAETKSGLEDVLVGFRMPYDVPLTPYRPRDEPWCATASHPEPDWLGQTWDG</sequence>
<feature type="active site" description="Nucleophile" evidence="9">
    <location>
        <position position="184"/>
    </location>
</feature>
<dbReference type="VEuPathDB" id="FungiDB:ASPGLDRAFT_130609"/>
<accession>A0A1L9VER9</accession>
<evidence type="ECO:0000256" key="8">
    <source>
        <dbReference type="ARBA" id="ARBA00023242"/>
    </source>
</evidence>
<dbReference type="OrthoDB" id="47785at2759"/>
<dbReference type="InterPro" id="IPR010347">
    <property type="entry name" value="Tdp1"/>
</dbReference>
<dbReference type="PANTHER" id="PTHR12415:SF0">
    <property type="entry name" value="TYROSYL-DNA PHOSPHODIESTERASE 1"/>
    <property type="match status" value="1"/>
</dbReference>
<evidence type="ECO:0000256" key="11">
    <source>
        <dbReference type="PIRSR" id="PIRSR610347-3"/>
    </source>
</evidence>
<evidence type="ECO:0000256" key="7">
    <source>
        <dbReference type="ARBA" id="ARBA00023204"/>
    </source>
</evidence>
<name>A0A1L9VER9_ASPGL</name>
<protein>
    <recommendedName>
        <fullName evidence="15">PLD phosphodiesterase domain-containing protein</fullName>
    </recommendedName>
</protein>
<gene>
    <name evidence="13" type="ORF">ASPGLDRAFT_130609</name>
</gene>
<feature type="binding site" evidence="10">
    <location>
        <position position="186"/>
    </location>
    <ligand>
        <name>substrate</name>
    </ligand>
</feature>
<dbReference type="PANTHER" id="PTHR12415">
    <property type="entry name" value="TYROSYL-DNA PHOSPHODIESTERASE 1"/>
    <property type="match status" value="1"/>
</dbReference>
<keyword evidence="5" id="KW-0378">Hydrolase</keyword>
<dbReference type="GO" id="GO:0006281">
    <property type="term" value="P:DNA repair"/>
    <property type="evidence" value="ECO:0007669"/>
    <property type="project" value="UniProtKB-KW"/>
</dbReference>
<organism evidence="13 14">
    <name type="scientific">Aspergillus glaucus CBS 516.65</name>
    <dbReference type="NCBI Taxonomy" id="1160497"/>
    <lineage>
        <taxon>Eukaryota</taxon>
        <taxon>Fungi</taxon>
        <taxon>Dikarya</taxon>
        <taxon>Ascomycota</taxon>
        <taxon>Pezizomycotina</taxon>
        <taxon>Eurotiomycetes</taxon>
        <taxon>Eurotiomycetidae</taxon>
        <taxon>Eurotiales</taxon>
        <taxon>Aspergillaceae</taxon>
        <taxon>Aspergillus</taxon>
        <taxon>Aspergillus subgen. Aspergillus</taxon>
    </lineage>
</organism>
<evidence type="ECO:0000256" key="9">
    <source>
        <dbReference type="PIRSR" id="PIRSR610347-1"/>
    </source>
</evidence>
<evidence type="ECO:0000256" key="3">
    <source>
        <dbReference type="ARBA" id="ARBA00022722"/>
    </source>
</evidence>
<reference evidence="14" key="1">
    <citation type="journal article" date="2017" name="Genome Biol.">
        <title>Comparative genomics reveals high biological diversity and specific adaptations in the industrially and medically important fungal genus Aspergillus.</title>
        <authorList>
            <person name="de Vries R.P."/>
            <person name="Riley R."/>
            <person name="Wiebenga A."/>
            <person name="Aguilar-Osorio G."/>
            <person name="Amillis S."/>
            <person name="Uchima C.A."/>
            <person name="Anderluh G."/>
            <person name="Asadollahi M."/>
            <person name="Askin M."/>
            <person name="Barry K."/>
            <person name="Battaglia E."/>
            <person name="Bayram O."/>
            <person name="Benocci T."/>
            <person name="Braus-Stromeyer S.A."/>
            <person name="Caldana C."/>
            <person name="Canovas D."/>
            <person name="Cerqueira G.C."/>
            <person name="Chen F."/>
            <person name="Chen W."/>
            <person name="Choi C."/>
            <person name="Clum A."/>
            <person name="Dos Santos R.A."/>
            <person name="Damasio A.R."/>
            <person name="Diallinas G."/>
            <person name="Emri T."/>
            <person name="Fekete E."/>
            <person name="Flipphi M."/>
            <person name="Freyberg S."/>
            <person name="Gallo A."/>
            <person name="Gournas C."/>
            <person name="Habgood R."/>
            <person name="Hainaut M."/>
            <person name="Harispe M.L."/>
            <person name="Henrissat B."/>
            <person name="Hilden K.S."/>
            <person name="Hope R."/>
            <person name="Hossain A."/>
            <person name="Karabika E."/>
            <person name="Karaffa L."/>
            <person name="Karanyi Z."/>
            <person name="Krasevec N."/>
            <person name="Kuo A."/>
            <person name="Kusch H."/>
            <person name="LaButti K."/>
            <person name="Lagendijk E.L."/>
            <person name="Lapidus A."/>
            <person name="Levasseur A."/>
            <person name="Lindquist E."/>
            <person name="Lipzen A."/>
            <person name="Logrieco A.F."/>
            <person name="MacCabe A."/>
            <person name="Maekelae M.R."/>
            <person name="Malavazi I."/>
            <person name="Melin P."/>
            <person name="Meyer V."/>
            <person name="Mielnichuk N."/>
            <person name="Miskei M."/>
            <person name="Molnar A.P."/>
            <person name="Mule G."/>
            <person name="Ngan C.Y."/>
            <person name="Orejas M."/>
            <person name="Orosz E."/>
            <person name="Ouedraogo J.P."/>
            <person name="Overkamp K.M."/>
            <person name="Park H.-S."/>
            <person name="Perrone G."/>
            <person name="Piumi F."/>
            <person name="Punt P.J."/>
            <person name="Ram A.F."/>
            <person name="Ramon A."/>
            <person name="Rauscher S."/>
            <person name="Record E."/>
            <person name="Riano-Pachon D.M."/>
            <person name="Robert V."/>
            <person name="Roehrig J."/>
            <person name="Ruller R."/>
            <person name="Salamov A."/>
            <person name="Salih N.S."/>
            <person name="Samson R.A."/>
            <person name="Sandor E."/>
            <person name="Sanguinetti M."/>
            <person name="Schuetze T."/>
            <person name="Sepcic K."/>
            <person name="Shelest E."/>
            <person name="Sherlock G."/>
            <person name="Sophianopoulou V."/>
            <person name="Squina F.M."/>
            <person name="Sun H."/>
            <person name="Susca A."/>
            <person name="Todd R.B."/>
            <person name="Tsang A."/>
            <person name="Unkles S.E."/>
            <person name="van de Wiele N."/>
            <person name="van Rossen-Uffink D."/>
            <person name="Oliveira J.V."/>
            <person name="Vesth T.C."/>
            <person name="Visser J."/>
            <person name="Yu J.-H."/>
            <person name="Zhou M."/>
            <person name="Andersen M.R."/>
            <person name="Archer D.B."/>
            <person name="Baker S.E."/>
            <person name="Benoit I."/>
            <person name="Brakhage A.A."/>
            <person name="Braus G.H."/>
            <person name="Fischer R."/>
            <person name="Frisvad J.C."/>
            <person name="Goldman G.H."/>
            <person name="Houbraken J."/>
            <person name="Oakley B."/>
            <person name="Pocsi I."/>
            <person name="Scazzocchio C."/>
            <person name="Seiboth B."/>
            <person name="vanKuyk P.A."/>
            <person name="Wortman J."/>
            <person name="Dyer P.S."/>
            <person name="Grigoriev I.V."/>
        </authorList>
    </citation>
    <scope>NUCLEOTIDE SEQUENCE [LARGE SCALE GENOMIC DNA]</scope>
    <source>
        <strain evidence="14">CBS 516.65</strain>
    </source>
</reference>
<dbReference type="FunFam" id="3.30.870.10:FF:000038">
    <property type="entry name" value="Probable tyrosyl-DNA phosphodiesterase"/>
    <property type="match status" value="1"/>
</dbReference>
<dbReference type="EMBL" id="KV878902">
    <property type="protein sequence ID" value="OJJ82394.1"/>
    <property type="molecule type" value="Genomic_DNA"/>
</dbReference>
<feature type="binding site" evidence="10">
    <location>
        <position position="441"/>
    </location>
    <ligand>
        <name>substrate</name>
    </ligand>
</feature>
<dbReference type="STRING" id="1160497.A0A1L9VER9"/>
<evidence type="ECO:0000256" key="6">
    <source>
        <dbReference type="ARBA" id="ARBA00022839"/>
    </source>
</evidence>
<evidence type="ECO:0000256" key="12">
    <source>
        <dbReference type="SAM" id="MobiDB-lite"/>
    </source>
</evidence>
<dbReference type="GO" id="GO:0017005">
    <property type="term" value="F:3'-tyrosyl-DNA phosphodiesterase activity"/>
    <property type="evidence" value="ECO:0007669"/>
    <property type="project" value="TreeGrafter"/>
</dbReference>
<keyword evidence="6" id="KW-0269">Exonuclease</keyword>
<dbReference type="CDD" id="cd09194">
    <property type="entry name" value="PLDc_yTdp1_1"/>
    <property type="match status" value="1"/>
</dbReference>
<evidence type="ECO:0000256" key="4">
    <source>
        <dbReference type="ARBA" id="ARBA00022763"/>
    </source>
</evidence>
<evidence type="ECO:0000313" key="13">
    <source>
        <dbReference type="EMBL" id="OJJ82394.1"/>
    </source>
</evidence>
<dbReference type="GO" id="GO:0003697">
    <property type="term" value="F:single-stranded DNA binding"/>
    <property type="evidence" value="ECO:0007669"/>
    <property type="project" value="TreeGrafter"/>
</dbReference>
<keyword evidence="3" id="KW-0540">Nuclease</keyword>
<feature type="region of interest" description="Disordered" evidence="12">
    <location>
        <begin position="1"/>
        <end position="84"/>
    </location>
</feature>
<comment type="similarity">
    <text evidence="2">Belongs to the tyrosyl-DNA phosphodiesterase family.</text>
</comment>
<dbReference type="GO" id="GO:0005634">
    <property type="term" value="C:nucleus"/>
    <property type="evidence" value="ECO:0007669"/>
    <property type="project" value="UniProtKB-SubCell"/>
</dbReference>
<dbReference type="SUPFAM" id="SSF56024">
    <property type="entry name" value="Phospholipase D/nuclease"/>
    <property type="match status" value="2"/>
</dbReference>